<gene>
    <name evidence="1" type="ordered locus">Acid_5384</name>
</gene>
<dbReference type="AlphaFoldDB" id="Q01VI2"/>
<accession>Q01VI2</accession>
<dbReference type="KEGG" id="sus:Acid_5384"/>
<dbReference type="STRING" id="234267.Acid_5384"/>
<dbReference type="eggNOG" id="ENOG5034BXB">
    <property type="taxonomic scope" value="Bacteria"/>
</dbReference>
<dbReference type="InParanoid" id="Q01VI2"/>
<name>Q01VI2_SOLUE</name>
<organism evidence="1">
    <name type="scientific">Solibacter usitatus (strain Ellin6076)</name>
    <dbReference type="NCBI Taxonomy" id="234267"/>
    <lineage>
        <taxon>Bacteria</taxon>
        <taxon>Pseudomonadati</taxon>
        <taxon>Acidobacteriota</taxon>
        <taxon>Terriglobia</taxon>
        <taxon>Bryobacterales</taxon>
        <taxon>Solibacteraceae</taxon>
        <taxon>Candidatus Solibacter</taxon>
    </lineage>
</organism>
<protein>
    <submittedName>
        <fullName evidence="1">Uncharacterized protein</fullName>
    </submittedName>
</protein>
<proteinExistence type="predicted"/>
<reference evidence="1" key="1">
    <citation type="submission" date="2006-10" db="EMBL/GenBank/DDBJ databases">
        <title>Complete sequence of Solibacter usitatus Ellin6076.</title>
        <authorList>
            <consortium name="US DOE Joint Genome Institute"/>
            <person name="Copeland A."/>
            <person name="Lucas S."/>
            <person name="Lapidus A."/>
            <person name="Barry K."/>
            <person name="Detter J.C."/>
            <person name="Glavina del Rio T."/>
            <person name="Hammon N."/>
            <person name="Israni S."/>
            <person name="Dalin E."/>
            <person name="Tice H."/>
            <person name="Pitluck S."/>
            <person name="Thompson L.S."/>
            <person name="Brettin T."/>
            <person name="Bruce D."/>
            <person name="Han C."/>
            <person name="Tapia R."/>
            <person name="Gilna P."/>
            <person name="Schmutz J."/>
            <person name="Larimer F."/>
            <person name="Land M."/>
            <person name="Hauser L."/>
            <person name="Kyrpides N."/>
            <person name="Mikhailova N."/>
            <person name="Janssen P.H."/>
            <person name="Kuske C.R."/>
            <person name="Richardson P."/>
        </authorList>
    </citation>
    <scope>NUCLEOTIDE SEQUENCE</scope>
    <source>
        <strain evidence="1">Ellin6076</strain>
    </source>
</reference>
<sequence>MLNFREFEAGPDPFGRKFQVYFKWLQTAISLRHADTVDVKFVLTDAENAQTQKTIALPHADLLRVSQELKRPTDDAWCSRIAALHLLHLVETGEDMEKDLVTVAPAEIKKYAETIATLETAEVHGR</sequence>
<dbReference type="EMBL" id="CP000473">
    <property type="protein sequence ID" value="ABJ86333.1"/>
    <property type="molecule type" value="Genomic_DNA"/>
</dbReference>
<dbReference type="OrthoDB" id="116068at2"/>
<dbReference type="HOGENOM" id="CLU_1980105_0_0_0"/>
<evidence type="ECO:0000313" key="1">
    <source>
        <dbReference type="EMBL" id="ABJ86333.1"/>
    </source>
</evidence>